<dbReference type="Proteomes" id="UP000019380">
    <property type="component" value="Unassembled WGS sequence"/>
</dbReference>
<reference evidence="1 2" key="1">
    <citation type="submission" date="2013-12" db="EMBL/GenBank/DDBJ databases">
        <title>Improved hybrid genome assemblies of Bacteroides xylanisolvens SD CC 1b and Bacteroides xylanisolvens SD CC 2a using Illumina and 454 Sequencing.</title>
        <authorList>
            <person name="Ramaraj T."/>
            <person name="Sundararajan A."/>
            <person name="Mudge J."/>
            <person name="Schilkey F.D."/>
            <person name="Delvecchio V."/>
            <person name="Donlon M."/>
            <person name="Ziemer C."/>
        </authorList>
    </citation>
    <scope>NUCLEOTIDE SEQUENCE [LARGE SCALE GENOMIC DNA]</scope>
</reference>
<comment type="caution">
    <text evidence="1">The sequence shown here is derived from an EMBL/GenBank/DDBJ whole genome shotgun (WGS) entry which is preliminary data.</text>
</comment>
<name>W6P0L2_9BACE</name>
<dbReference type="EMBL" id="CBXG010000014">
    <property type="protein sequence ID" value="CDM03224.1"/>
    <property type="molecule type" value="Genomic_DNA"/>
</dbReference>
<evidence type="ECO:0000313" key="1">
    <source>
        <dbReference type="EMBL" id="CDM03224.1"/>
    </source>
</evidence>
<gene>
    <name evidence="1" type="ORF">BN890_7770</name>
</gene>
<evidence type="ECO:0000313" key="2">
    <source>
        <dbReference type="Proteomes" id="UP000019380"/>
    </source>
</evidence>
<protein>
    <submittedName>
        <fullName evidence="1">Uncharacterized protein</fullName>
    </submittedName>
</protein>
<dbReference type="AlphaFoldDB" id="W6P0L2"/>
<sequence>MKIVLLFLDFEKGKYQSGQMGQTVNLLAYAFGGSNPSLPTIRVTTLARMRK</sequence>
<accession>W6P0L2</accession>
<organism evidence="1 2">
    <name type="scientific">Bacteroides xylanisolvens SD CC 1b</name>
    <dbReference type="NCBI Taxonomy" id="702447"/>
    <lineage>
        <taxon>Bacteria</taxon>
        <taxon>Pseudomonadati</taxon>
        <taxon>Bacteroidota</taxon>
        <taxon>Bacteroidia</taxon>
        <taxon>Bacteroidales</taxon>
        <taxon>Bacteroidaceae</taxon>
        <taxon>Bacteroides</taxon>
    </lineage>
</organism>
<proteinExistence type="predicted"/>